<keyword evidence="2" id="KW-1185">Reference proteome</keyword>
<evidence type="ECO:0000313" key="1">
    <source>
        <dbReference type="EMBL" id="RPA88462.1"/>
    </source>
</evidence>
<dbReference type="AlphaFoldDB" id="A0A3N4IQK6"/>
<evidence type="ECO:0000313" key="2">
    <source>
        <dbReference type="Proteomes" id="UP000276215"/>
    </source>
</evidence>
<feature type="non-terminal residue" evidence="1">
    <location>
        <position position="1"/>
    </location>
</feature>
<accession>A0A3N4IQK6</accession>
<sequence length="63" mass="7326">WPTLVILCGVSRSRLHLRIDSHWWLEHSGGEVEIVILTSHSKLARSMHVEKWKSLNMPNPRVT</sequence>
<dbReference type="EMBL" id="ML120981">
    <property type="protein sequence ID" value="RPA88462.1"/>
    <property type="molecule type" value="Genomic_DNA"/>
</dbReference>
<gene>
    <name evidence="1" type="ORF">L873DRAFT_1726002</name>
</gene>
<reference evidence="1 2" key="1">
    <citation type="journal article" date="2018" name="Nat. Ecol. Evol.">
        <title>Pezizomycetes genomes reveal the molecular basis of ectomycorrhizal truffle lifestyle.</title>
        <authorList>
            <person name="Murat C."/>
            <person name="Payen T."/>
            <person name="Noel B."/>
            <person name="Kuo A."/>
            <person name="Morin E."/>
            <person name="Chen J."/>
            <person name="Kohler A."/>
            <person name="Krizsan K."/>
            <person name="Balestrini R."/>
            <person name="Da Silva C."/>
            <person name="Montanini B."/>
            <person name="Hainaut M."/>
            <person name="Levati E."/>
            <person name="Barry K.W."/>
            <person name="Belfiori B."/>
            <person name="Cichocki N."/>
            <person name="Clum A."/>
            <person name="Dockter R.B."/>
            <person name="Fauchery L."/>
            <person name="Guy J."/>
            <person name="Iotti M."/>
            <person name="Le Tacon F."/>
            <person name="Lindquist E.A."/>
            <person name="Lipzen A."/>
            <person name="Malagnac F."/>
            <person name="Mello A."/>
            <person name="Molinier V."/>
            <person name="Miyauchi S."/>
            <person name="Poulain J."/>
            <person name="Riccioni C."/>
            <person name="Rubini A."/>
            <person name="Sitrit Y."/>
            <person name="Splivallo R."/>
            <person name="Traeger S."/>
            <person name="Wang M."/>
            <person name="Zifcakova L."/>
            <person name="Wipf D."/>
            <person name="Zambonelli A."/>
            <person name="Paolocci F."/>
            <person name="Nowrousian M."/>
            <person name="Ottonello S."/>
            <person name="Baldrian P."/>
            <person name="Spatafora J.W."/>
            <person name="Henrissat B."/>
            <person name="Nagy L.G."/>
            <person name="Aury J.M."/>
            <person name="Wincker P."/>
            <person name="Grigoriev I.V."/>
            <person name="Bonfante P."/>
            <person name="Martin F.M."/>
        </authorList>
    </citation>
    <scope>NUCLEOTIDE SEQUENCE [LARGE SCALE GENOMIC DNA]</scope>
    <source>
        <strain evidence="1 2">120613-1</strain>
    </source>
</reference>
<name>A0A3N4IQK6_9PEZI</name>
<protein>
    <submittedName>
        <fullName evidence="1">Uncharacterized protein</fullName>
    </submittedName>
</protein>
<organism evidence="1 2">
    <name type="scientific">Choiromyces venosus 120613-1</name>
    <dbReference type="NCBI Taxonomy" id="1336337"/>
    <lineage>
        <taxon>Eukaryota</taxon>
        <taxon>Fungi</taxon>
        <taxon>Dikarya</taxon>
        <taxon>Ascomycota</taxon>
        <taxon>Pezizomycotina</taxon>
        <taxon>Pezizomycetes</taxon>
        <taxon>Pezizales</taxon>
        <taxon>Tuberaceae</taxon>
        <taxon>Choiromyces</taxon>
    </lineage>
</organism>
<proteinExistence type="predicted"/>
<dbReference type="Proteomes" id="UP000276215">
    <property type="component" value="Unassembled WGS sequence"/>
</dbReference>